<comment type="caution">
    <text evidence="1">The sequence shown here is derived from an EMBL/GenBank/DDBJ whole genome shotgun (WGS) entry which is preliminary data.</text>
</comment>
<dbReference type="Gene3D" id="2.60.40.10">
    <property type="entry name" value="Immunoglobulins"/>
    <property type="match status" value="1"/>
</dbReference>
<dbReference type="Pfam" id="PF17963">
    <property type="entry name" value="Big_9"/>
    <property type="match status" value="1"/>
</dbReference>
<dbReference type="Proteomes" id="UP000078486">
    <property type="component" value="Unassembled WGS sequence"/>
</dbReference>
<dbReference type="SUPFAM" id="SSF49313">
    <property type="entry name" value="Cadherin-like"/>
    <property type="match status" value="1"/>
</dbReference>
<sequence length="683" mass="74130">MLFSLCGGSVVHAAEPLCARVTIKLSQRLTLERQAFEGTLAISNGLAQPIEDFAVTLWFRNADGEAVAYATPGDEPEGALFFVRLKDDSWNPSTDGTIPADHTREAVYLMIPAPGAAGEQPDGLRYMVGATLSYRIGTSVRHVEMQPEEIQVRPMPDLLLQYFLPGDMVGDHPMTTEPEASEPAVFGLRVVNQSAWATAQNVKVESNQPEIVSNDLGLLIDFRITGCQVNGKDFSSSLLADLGNIGPHGSAMAYWSLVSSLAGRFTRVHGTVTHADKLGGALTSLVQGDDPMVRRLVGRVRVDLPGRDALDDYLAVESFTADTGTARVFESDNAVLSTDVITLRAGDSRLSYTLNGDAVMVAADEVAGTLFYAKIPLEASTWATAKVTRSDGKRLLPQNAWISKTYQPAGGWQLHLNLFDTQKQETHRYNAVLSGAAPSENTPPVLQFMPDTNALTIEAGRLLTLQVTAMDADGDAVRITAPELPAGASYTPASDSSGTLNWRPLAGQEGPYSLRFMASDGLASVFRAIGIQVKEASSLIWDWNAWVGRNWPGVIDPAIIGPEVDPDHDGLTNLLEYAMDTDPRSGVLTVQPQPEILIRDDQPHLALRYRLRSDDPSLRIRVEVTDDFFTWHPAAGAAEKAVSDLPGLTGMTDEWLWVEERPVEGNTGARALRLIVTREDSEE</sequence>
<dbReference type="GO" id="GO:0016020">
    <property type="term" value="C:membrane"/>
    <property type="evidence" value="ECO:0007669"/>
    <property type="project" value="InterPro"/>
</dbReference>
<gene>
    <name evidence="1" type="ORF">AW736_01925</name>
</gene>
<dbReference type="GO" id="GO:0005509">
    <property type="term" value="F:calcium ion binding"/>
    <property type="evidence" value="ECO:0007669"/>
    <property type="project" value="InterPro"/>
</dbReference>
<proteinExistence type="predicted"/>
<evidence type="ECO:0000313" key="1">
    <source>
        <dbReference type="EMBL" id="OAM91711.1"/>
    </source>
</evidence>
<keyword evidence="2" id="KW-1185">Reference proteome</keyword>
<organism evidence="1 2">
    <name type="scientific">Termitidicoccus mucosus</name>
    <dbReference type="NCBI Taxonomy" id="1184151"/>
    <lineage>
        <taxon>Bacteria</taxon>
        <taxon>Pseudomonadati</taxon>
        <taxon>Verrucomicrobiota</taxon>
        <taxon>Opitutia</taxon>
        <taxon>Opitutales</taxon>
        <taxon>Opitutaceae</taxon>
        <taxon>Termitidicoccus</taxon>
    </lineage>
</organism>
<reference evidence="1 2" key="1">
    <citation type="submission" date="2016-01" db="EMBL/GenBank/DDBJ databases">
        <title>High potential of lignocellulose degradation of a new Verrucomicrobia species.</title>
        <authorList>
            <person name="Wang Y."/>
            <person name="Shi Y."/>
            <person name="Qiu Z."/>
            <person name="Liu S."/>
            <person name="Yang H."/>
        </authorList>
    </citation>
    <scope>NUCLEOTIDE SEQUENCE [LARGE SCALE GENOMIC DNA]</scope>
    <source>
        <strain evidence="1 2">TSB47</strain>
    </source>
</reference>
<dbReference type="InterPro" id="IPR013783">
    <property type="entry name" value="Ig-like_fold"/>
</dbReference>
<dbReference type="STRING" id="1184151.AW736_01925"/>
<protein>
    <submittedName>
        <fullName evidence="1">Uncharacterized protein</fullName>
    </submittedName>
</protein>
<dbReference type="AlphaFoldDB" id="A0A178IPT0"/>
<accession>A0A178IPT0</accession>
<dbReference type="InterPro" id="IPR015919">
    <property type="entry name" value="Cadherin-like_sf"/>
</dbReference>
<name>A0A178IPT0_9BACT</name>
<dbReference type="EMBL" id="LRRQ01000016">
    <property type="protein sequence ID" value="OAM91711.1"/>
    <property type="molecule type" value="Genomic_DNA"/>
</dbReference>
<evidence type="ECO:0000313" key="2">
    <source>
        <dbReference type="Proteomes" id="UP000078486"/>
    </source>
</evidence>